<gene>
    <name evidence="2" type="ORF">JCGZ_26683</name>
</gene>
<name>A0A067LF60_JATCU</name>
<keyword evidence="3" id="KW-1185">Reference proteome</keyword>
<reference evidence="2 3" key="1">
    <citation type="journal article" date="2014" name="PLoS ONE">
        <title>Global Analysis of Gene Expression Profiles in Physic Nut (Jatropha curcas L.) Seedlings Exposed to Salt Stress.</title>
        <authorList>
            <person name="Zhang L."/>
            <person name="Zhang C."/>
            <person name="Wu P."/>
            <person name="Chen Y."/>
            <person name="Li M."/>
            <person name="Jiang H."/>
            <person name="Wu G."/>
        </authorList>
    </citation>
    <scope>NUCLEOTIDE SEQUENCE [LARGE SCALE GENOMIC DNA]</scope>
    <source>
        <strain evidence="3">cv. GZQX0401</strain>
        <tissue evidence="2">Young leaves</tissue>
    </source>
</reference>
<feature type="region of interest" description="Disordered" evidence="1">
    <location>
        <begin position="161"/>
        <end position="194"/>
    </location>
</feature>
<feature type="region of interest" description="Disordered" evidence="1">
    <location>
        <begin position="116"/>
        <end position="135"/>
    </location>
</feature>
<evidence type="ECO:0000256" key="1">
    <source>
        <dbReference type="SAM" id="MobiDB-lite"/>
    </source>
</evidence>
<dbReference type="EMBL" id="KK914280">
    <property type="protein sequence ID" value="KDP43150.1"/>
    <property type="molecule type" value="Genomic_DNA"/>
</dbReference>
<dbReference type="AlphaFoldDB" id="A0A067LF60"/>
<feature type="region of interest" description="Disordered" evidence="1">
    <location>
        <begin position="1"/>
        <end position="64"/>
    </location>
</feature>
<dbReference type="Proteomes" id="UP000027138">
    <property type="component" value="Unassembled WGS sequence"/>
</dbReference>
<proteinExistence type="predicted"/>
<protein>
    <submittedName>
        <fullName evidence="2">Uncharacterized protein</fullName>
    </submittedName>
</protein>
<feature type="compositionally biased region" description="Acidic residues" evidence="1">
    <location>
        <begin position="32"/>
        <end position="58"/>
    </location>
</feature>
<evidence type="ECO:0000313" key="3">
    <source>
        <dbReference type="Proteomes" id="UP000027138"/>
    </source>
</evidence>
<sequence length="209" mass="22688">MENENPLGEEANEERENVGGEGANMQMGQEESSLDEDNDYEIEVEEDGVDGDVEGDVSDVDKELREPKERVRLEVNHNPYLASSHVQWEVQVFHPSPLQQATTSILRSSQRGVAAPFHASPASVGGRGRGRRVTSQENVTVTPCNMNVTATTSNVIARGNVTLSNLPPSSAPLTRGRGRRRGRGTSMYPVAIPPIKSHPPILLQGLSPT</sequence>
<organism evidence="2 3">
    <name type="scientific">Jatropha curcas</name>
    <name type="common">Barbados nut</name>
    <dbReference type="NCBI Taxonomy" id="180498"/>
    <lineage>
        <taxon>Eukaryota</taxon>
        <taxon>Viridiplantae</taxon>
        <taxon>Streptophyta</taxon>
        <taxon>Embryophyta</taxon>
        <taxon>Tracheophyta</taxon>
        <taxon>Spermatophyta</taxon>
        <taxon>Magnoliopsida</taxon>
        <taxon>eudicotyledons</taxon>
        <taxon>Gunneridae</taxon>
        <taxon>Pentapetalae</taxon>
        <taxon>rosids</taxon>
        <taxon>fabids</taxon>
        <taxon>Malpighiales</taxon>
        <taxon>Euphorbiaceae</taxon>
        <taxon>Crotonoideae</taxon>
        <taxon>Jatropheae</taxon>
        <taxon>Jatropha</taxon>
    </lineage>
</organism>
<evidence type="ECO:0000313" key="2">
    <source>
        <dbReference type="EMBL" id="KDP43150.1"/>
    </source>
</evidence>
<feature type="compositionally biased region" description="Polar residues" evidence="1">
    <location>
        <begin position="161"/>
        <end position="172"/>
    </location>
</feature>
<accession>A0A067LF60</accession>